<organism evidence="1 2">
    <name type="scientific">Nelumbo nucifera</name>
    <name type="common">Sacred lotus</name>
    <dbReference type="NCBI Taxonomy" id="4432"/>
    <lineage>
        <taxon>Eukaryota</taxon>
        <taxon>Viridiplantae</taxon>
        <taxon>Streptophyta</taxon>
        <taxon>Embryophyta</taxon>
        <taxon>Tracheophyta</taxon>
        <taxon>Spermatophyta</taxon>
        <taxon>Magnoliopsida</taxon>
        <taxon>Proteales</taxon>
        <taxon>Nelumbonaceae</taxon>
        <taxon>Nelumbo</taxon>
    </lineage>
</organism>
<evidence type="ECO:0000313" key="2">
    <source>
        <dbReference type="Proteomes" id="UP000607653"/>
    </source>
</evidence>
<evidence type="ECO:0000313" key="1">
    <source>
        <dbReference type="EMBL" id="DAD20209.1"/>
    </source>
</evidence>
<accession>A0A822XMA9</accession>
<dbReference type="EMBL" id="DUZY01000001">
    <property type="protein sequence ID" value="DAD20209.1"/>
    <property type="molecule type" value="Genomic_DNA"/>
</dbReference>
<proteinExistence type="predicted"/>
<comment type="caution">
    <text evidence="1">The sequence shown here is derived from an EMBL/GenBank/DDBJ whole genome shotgun (WGS) entry which is preliminary data.</text>
</comment>
<name>A0A822XMA9_NELNU</name>
<gene>
    <name evidence="1" type="ORF">HUJ06_021672</name>
</gene>
<protein>
    <submittedName>
        <fullName evidence="1">Uncharacterized protein</fullName>
    </submittedName>
</protein>
<keyword evidence="2" id="KW-1185">Reference proteome</keyword>
<sequence>MDEAHSDCISSSNSELAHLRASFTIWNLSCGCPDFKFSTPTMVTTNIYITGQVQMQIWCLMMNMLRLHVQFSLQNLRQLTPLKPPAQSLEFLKAHIGPPK</sequence>
<dbReference type="Proteomes" id="UP000607653">
    <property type="component" value="Unassembled WGS sequence"/>
</dbReference>
<reference evidence="1 2" key="1">
    <citation type="journal article" date="2020" name="Mol. Biol. Evol.">
        <title>Distinct Expression and Methylation Patterns for Genes with Different Fates following a Single Whole-Genome Duplication in Flowering Plants.</title>
        <authorList>
            <person name="Shi T."/>
            <person name="Rahmani R.S."/>
            <person name="Gugger P.F."/>
            <person name="Wang M."/>
            <person name="Li H."/>
            <person name="Zhang Y."/>
            <person name="Li Z."/>
            <person name="Wang Q."/>
            <person name="Van de Peer Y."/>
            <person name="Marchal K."/>
            <person name="Chen J."/>
        </authorList>
    </citation>
    <scope>NUCLEOTIDE SEQUENCE [LARGE SCALE GENOMIC DNA]</scope>
    <source>
        <tissue evidence="1">Leaf</tissue>
    </source>
</reference>
<dbReference type="AlphaFoldDB" id="A0A822XMA9"/>